<dbReference type="RefSeq" id="WP_311689623.1">
    <property type="nucleotide sequence ID" value="NZ_JAVRHL010000001.1"/>
</dbReference>
<dbReference type="Proteomes" id="UP001265259">
    <property type="component" value="Unassembled WGS sequence"/>
</dbReference>
<keyword evidence="2" id="KW-1185">Reference proteome</keyword>
<comment type="caution">
    <text evidence="1">The sequence shown here is derived from an EMBL/GenBank/DDBJ whole genome shotgun (WGS) entry which is preliminary data.</text>
</comment>
<evidence type="ECO:0000313" key="1">
    <source>
        <dbReference type="EMBL" id="MDT0681867.1"/>
    </source>
</evidence>
<name>A0ABU3DFG1_9RHOB</name>
<evidence type="ECO:0000313" key="2">
    <source>
        <dbReference type="Proteomes" id="UP001265259"/>
    </source>
</evidence>
<dbReference type="EMBL" id="JAVRHL010000001">
    <property type="protein sequence ID" value="MDT0681867.1"/>
    <property type="molecule type" value="Genomic_DNA"/>
</dbReference>
<proteinExistence type="predicted"/>
<accession>A0ABU3DFG1</accession>
<organism evidence="1 2">
    <name type="scientific">Tropicimonas omnivorans</name>
    <dbReference type="NCBI Taxonomy" id="3075590"/>
    <lineage>
        <taxon>Bacteria</taxon>
        <taxon>Pseudomonadati</taxon>
        <taxon>Pseudomonadota</taxon>
        <taxon>Alphaproteobacteria</taxon>
        <taxon>Rhodobacterales</taxon>
        <taxon>Roseobacteraceae</taxon>
        <taxon>Tropicimonas</taxon>
    </lineage>
</organism>
<protein>
    <submittedName>
        <fullName evidence="1">Uncharacterized protein</fullName>
    </submittedName>
</protein>
<sequence length="64" mass="7136">MTRHIVDRTHRARSGQPLTPFAAAGKRLAPEGSHPNVLGVIRRPRVRNAARVARYADIERGRQA</sequence>
<gene>
    <name evidence="1" type="ORF">RM543_04150</name>
</gene>
<reference evidence="1 2" key="1">
    <citation type="submission" date="2023-09" db="EMBL/GenBank/DDBJ databases">
        <authorList>
            <person name="Rey-Velasco X."/>
        </authorList>
    </citation>
    <scope>NUCLEOTIDE SEQUENCE [LARGE SCALE GENOMIC DNA]</scope>
    <source>
        <strain evidence="1 2">F158</strain>
    </source>
</reference>